<dbReference type="Proteomes" id="UP001652582">
    <property type="component" value="Chromosome 26"/>
</dbReference>
<keyword evidence="2" id="KW-1185">Reference proteome</keyword>
<proteinExistence type="predicted"/>
<gene>
    <name evidence="3" type="primary">LOC128199614</name>
</gene>
<evidence type="ECO:0000259" key="1">
    <source>
        <dbReference type="Pfam" id="PF13843"/>
    </source>
</evidence>
<dbReference type="RefSeq" id="XP_052745804.1">
    <property type="nucleotide sequence ID" value="XM_052889844.1"/>
</dbReference>
<feature type="domain" description="PiggyBac transposable element-derived protein" evidence="1">
    <location>
        <begin position="108"/>
        <end position="463"/>
    </location>
</feature>
<evidence type="ECO:0000313" key="2">
    <source>
        <dbReference type="Proteomes" id="UP001652582"/>
    </source>
</evidence>
<dbReference type="PANTHER" id="PTHR46599:SF3">
    <property type="entry name" value="PIGGYBAC TRANSPOSABLE ELEMENT-DERIVED PROTEIN 4"/>
    <property type="match status" value="1"/>
</dbReference>
<dbReference type="PANTHER" id="PTHR46599">
    <property type="entry name" value="PIGGYBAC TRANSPOSABLE ELEMENT-DERIVED PROTEIN 4"/>
    <property type="match status" value="1"/>
</dbReference>
<reference evidence="3" key="1">
    <citation type="submission" date="2025-08" db="UniProtKB">
        <authorList>
            <consortium name="RefSeq"/>
        </authorList>
    </citation>
    <scope>IDENTIFICATION</scope>
</reference>
<dbReference type="InterPro" id="IPR029526">
    <property type="entry name" value="PGBD"/>
</dbReference>
<dbReference type="GeneID" id="128199614"/>
<accession>A0ABM3M2S9</accession>
<protein>
    <submittedName>
        <fullName evidence="3">PiggyBac transposable element-derived protein 4-like</fullName>
    </submittedName>
</protein>
<dbReference type="Pfam" id="PF13843">
    <property type="entry name" value="DDE_Tnp_1_7"/>
    <property type="match status" value="1"/>
</dbReference>
<evidence type="ECO:0000313" key="3">
    <source>
        <dbReference type="RefSeq" id="XP_052745804.1"/>
    </source>
</evidence>
<sequence>MDEFDFELTQEDLTQLENIEINFLNHSFQIDTDDEDVLQPTKRRCRRIVLSESEDSDSEIIRIIADNIGNTSPSDIWSKPKGNQRKVIPFTEHPGLSTNLCLSMRNKSPADFFILMVPDSIFQEIVELTNQFATHKITSFKESSRFARLRKWVPTDLAEIKKFFGLILIMGITKLPRLAEYWSTNVIVGHPFPRTIMSRNRFELILQMLHFSQNDETNKDDRLHRIRYLLQALNERFQMHYTPGQDLCIDESVVPFRGRIVFRQYNKQKRHKYGIKEFKLCCVPGYTYKISIYAGKNNEITNTTPYNVVMDLLSGLLNKGYTLYTDNWYTSIALARALLKNETHLVGTIRKNRRHLPKKVVSAKLKKGEYIARESRDGITVMKWRDKRDVLVLSTKHSDRFGMIKKRQNTVMKPQIIIDYNKAKGAVDLSDQMAAYSSPLRKTVKWYKKLAVDLLLNTAMVNALTLYKSVTKKNMQMVDFRRFIMMNLCGVHEDTVPDQRPKRIKHCLEKKDGSGCKKHLTRLTGDPHGLNGLVRVGSPVSPAA</sequence>
<organism evidence="2 3">
    <name type="scientific">Bicyclus anynana</name>
    <name type="common">Squinting bush brown butterfly</name>
    <dbReference type="NCBI Taxonomy" id="110368"/>
    <lineage>
        <taxon>Eukaryota</taxon>
        <taxon>Metazoa</taxon>
        <taxon>Ecdysozoa</taxon>
        <taxon>Arthropoda</taxon>
        <taxon>Hexapoda</taxon>
        <taxon>Insecta</taxon>
        <taxon>Pterygota</taxon>
        <taxon>Neoptera</taxon>
        <taxon>Endopterygota</taxon>
        <taxon>Lepidoptera</taxon>
        <taxon>Glossata</taxon>
        <taxon>Ditrysia</taxon>
        <taxon>Papilionoidea</taxon>
        <taxon>Nymphalidae</taxon>
        <taxon>Satyrinae</taxon>
        <taxon>Satyrini</taxon>
        <taxon>Mycalesina</taxon>
        <taxon>Bicyclus</taxon>
    </lineage>
</organism>
<name>A0ABM3M2S9_BICAN</name>